<dbReference type="GO" id="GO:0003713">
    <property type="term" value="F:transcription coactivator activity"/>
    <property type="evidence" value="ECO:0007669"/>
    <property type="project" value="InterPro"/>
</dbReference>
<dbReference type="Gene3D" id="1.10.246.20">
    <property type="entry name" value="Coactivator CBP, KIX domain"/>
    <property type="match status" value="1"/>
</dbReference>
<evidence type="ECO:0000256" key="3">
    <source>
        <dbReference type="SAM" id="MobiDB-lite"/>
    </source>
</evidence>
<dbReference type="FunFam" id="1.10.246.20:FF:000003">
    <property type="entry name" value="Mediator of RNA polymerase II transcription subunit 15a"/>
    <property type="match status" value="1"/>
</dbReference>
<keyword evidence="5" id="KW-1185">Reference proteome</keyword>
<dbReference type="GeneID" id="111434576"/>
<dbReference type="Proteomes" id="UP000504609">
    <property type="component" value="Unplaced"/>
</dbReference>
<sequence length="110" mass="12086">MDSNHLGPAQGGESGVDAGDWRSQLQPESRHRIVDKIIETLKRHLPVSGPEGLSEVRKIAVRFEEKVYTVATSQSDYLRKISLRMLTMETKPGTTPALPSMSGPMASNQP</sequence>
<accession>A0A6J1EIJ8</accession>
<dbReference type="RefSeq" id="XP_022927780.1">
    <property type="nucleotide sequence ID" value="XM_023072012.1"/>
</dbReference>
<dbReference type="PANTHER" id="PTHR33137">
    <property type="entry name" value="MEDIATOR OF RNA POLYMERASE II TRANSCRIPTION SUBUNIT 15A-RELATED"/>
    <property type="match status" value="1"/>
</dbReference>
<feature type="region of interest" description="Disordered" evidence="3">
    <location>
        <begin position="90"/>
        <end position="110"/>
    </location>
</feature>
<reference evidence="6 7" key="1">
    <citation type="submission" date="2025-04" db="UniProtKB">
        <authorList>
            <consortium name="RefSeq"/>
        </authorList>
    </citation>
    <scope>IDENTIFICATION</scope>
    <source>
        <tissue evidence="6 7">Young leaves</tissue>
    </source>
</reference>
<dbReference type="GO" id="GO:0005634">
    <property type="term" value="C:nucleus"/>
    <property type="evidence" value="ECO:0007669"/>
    <property type="project" value="UniProtKB-SubCell"/>
</dbReference>
<dbReference type="GO" id="GO:0031490">
    <property type="term" value="F:chromatin DNA binding"/>
    <property type="evidence" value="ECO:0007669"/>
    <property type="project" value="InterPro"/>
</dbReference>
<feature type="domain" description="Mediator complex subunit 15 KIX" evidence="4">
    <location>
        <begin position="19"/>
        <end position="92"/>
    </location>
</feature>
<evidence type="ECO:0000256" key="2">
    <source>
        <dbReference type="ARBA" id="ARBA00023242"/>
    </source>
</evidence>
<evidence type="ECO:0000313" key="6">
    <source>
        <dbReference type="RefSeq" id="XP_022927780.1"/>
    </source>
</evidence>
<organism evidence="5 7">
    <name type="scientific">Cucurbita moschata</name>
    <name type="common">Winter crookneck squash</name>
    <name type="synonym">Cucurbita pepo var. moschata</name>
    <dbReference type="NCBI Taxonomy" id="3662"/>
    <lineage>
        <taxon>Eukaryota</taxon>
        <taxon>Viridiplantae</taxon>
        <taxon>Streptophyta</taxon>
        <taxon>Embryophyta</taxon>
        <taxon>Tracheophyta</taxon>
        <taxon>Spermatophyta</taxon>
        <taxon>Magnoliopsida</taxon>
        <taxon>eudicotyledons</taxon>
        <taxon>Gunneridae</taxon>
        <taxon>Pentapetalae</taxon>
        <taxon>rosids</taxon>
        <taxon>fabids</taxon>
        <taxon>Cucurbitales</taxon>
        <taxon>Cucurbitaceae</taxon>
        <taxon>Cucurbiteae</taxon>
        <taxon>Cucurbita</taxon>
    </lineage>
</organism>
<dbReference type="AlphaFoldDB" id="A0A6J1EIJ8"/>
<dbReference type="InterPro" id="IPR036529">
    <property type="entry name" value="KIX_dom_sf"/>
</dbReference>
<keyword evidence="2" id="KW-0539">Nucleus</keyword>
<dbReference type="InterPro" id="IPR036546">
    <property type="entry name" value="MED15_KIX"/>
</dbReference>
<dbReference type="InterPro" id="IPR044661">
    <property type="entry name" value="MED15a/b/c-like"/>
</dbReference>
<comment type="subcellular location">
    <subcellularLocation>
        <location evidence="1">Nucleus</location>
    </subcellularLocation>
</comment>
<dbReference type="RefSeq" id="XP_022927781.1">
    <property type="nucleotide sequence ID" value="XM_023072013.1"/>
</dbReference>
<dbReference type="Pfam" id="PF16987">
    <property type="entry name" value="KIX_2"/>
    <property type="match status" value="1"/>
</dbReference>
<dbReference type="KEGG" id="cmos:111434576"/>
<evidence type="ECO:0000313" key="5">
    <source>
        <dbReference type="Proteomes" id="UP000504609"/>
    </source>
</evidence>
<evidence type="ECO:0000313" key="7">
    <source>
        <dbReference type="RefSeq" id="XP_022927781.1"/>
    </source>
</evidence>
<name>A0A6J1EIJ8_CUCMO</name>
<proteinExistence type="predicted"/>
<protein>
    <submittedName>
        <fullName evidence="6 7">Mediator of RNA polymerase II transcription subunit 15a-like</fullName>
    </submittedName>
</protein>
<gene>
    <name evidence="6 7" type="primary">LOC111434576</name>
</gene>
<dbReference type="PANTHER" id="PTHR33137:SF4">
    <property type="entry name" value="MEDIATOR OF RNA POLYMERASE II TRANSCRIPTION SUBUNIT 15A-RELATED"/>
    <property type="match status" value="1"/>
</dbReference>
<dbReference type="SUPFAM" id="SSF47040">
    <property type="entry name" value="Kix domain of CBP (creb binding protein)"/>
    <property type="match status" value="1"/>
</dbReference>
<feature type="region of interest" description="Disordered" evidence="3">
    <location>
        <begin position="1"/>
        <end position="29"/>
    </location>
</feature>
<evidence type="ECO:0000256" key="1">
    <source>
        <dbReference type="ARBA" id="ARBA00004123"/>
    </source>
</evidence>
<evidence type="ECO:0000259" key="4">
    <source>
        <dbReference type="Pfam" id="PF16987"/>
    </source>
</evidence>